<evidence type="ECO:0000313" key="3">
    <source>
        <dbReference type="EMBL" id="QYC11634.1"/>
    </source>
</evidence>
<comment type="similarity">
    <text evidence="1">Belongs to the SIP oxidoreductase family.</text>
</comment>
<accession>A0ABX8TM29</accession>
<proteinExistence type="inferred from homology"/>
<evidence type="ECO:0000259" key="2">
    <source>
        <dbReference type="PROSITE" id="PS51384"/>
    </source>
</evidence>
<reference evidence="3 4" key="1">
    <citation type="submission" date="2021-07" db="EMBL/GenBank/DDBJ databases">
        <title>Isolation and characterization of bacteria from a gold mining with a capacity of golden bioaccumulation.</title>
        <authorList>
            <person name="Yang X.J."/>
        </authorList>
    </citation>
    <scope>NUCLEOTIDE SEQUENCE [LARGE SCALE GENOMIC DNA]</scope>
    <source>
        <strain evidence="3 4">Au29</strain>
    </source>
</reference>
<dbReference type="InterPro" id="IPR013113">
    <property type="entry name" value="SIP_FAD-bd"/>
</dbReference>
<dbReference type="Pfam" id="PF08021">
    <property type="entry name" value="FAD_binding_9"/>
    <property type="match status" value="1"/>
</dbReference>
<dbReference type="PANTHER" id="PTHR30157">
    <property type="entry name" value="FERRIC REDUCTASE, NADPH-DEPENDENT"/>
    <property type="match status" value="1"/>
</dbReference>
<dbReference type="GeneID" id="94374929"/>
<dbReference type="InterPro" id="IPR007037">
    <property type="entry name" value="SIP_rossman_dom"/>
</dbReference>
<dbReference type="InterPro" id="IPR039374">
    <property type="entry name" value="SIP_fam"/>
</dbReference>
<organism evidence="3 4">
    <name type="scientific">Brevundimonas nasdae</name>
    <dbReference type="NCBI Taxonomy" id="172043"/>
    <lineage>
        <taxon>Bacteria</taxon>
        <taxon>Pseudomonadati</taxon>
        <taxon>Pseudomonadota</taxon>
        <taxon>Alphaproteobacteria</taxon>
        <taxon>Caulobacterales</taxon>
        <taxon>Caulobacteraceae</taxon>
        <taxon>Brevundimonas</taxon>
    </lineage>
</organism>
<sequence length="297" mass="32654">MSAYALFDITLKSRRDVSPSLACFTFGGDIEPLTTFAPDQRVKLFFAADRAAPRLAQCLAGQDDWYAAYRALSDDERPAMRTYTIRAVRRDPVEVDIEFVLHGDSGPATRWATTAQPGDSLSISAPVLGGDLVGFEWKPSPHIDDIVLVADETGLPAAIGIIEELDARPVKPRVRAVFETPLAADRQTLPGWVEALWTSRENGHVARVGQTLIDGVEALNLQTAALPDAAPAETDPDVDTEIYWLPATLAAEDRLYVWIAAESAVVRDIRRRLVNERGLSKRSVAAMGYWREGRVLE</sequence>
<dbReference type="CDD" id="cd06193">
    <property type="entry name" value="siderophore_interacting"/>
    <property type="match status" value="1"/>
</dbReference>
<dbReference type="PROSITE" id="PS51384">
    <property type="entry name" value="FAD_FR"/>
    <property type="match status" value="1"/>
</dbReference>
<evidence type="ECO:0000313" key="4">
    <source>
        <dbReference type="Proteomes" id="UP000824334"/>
    </source>
</evidence>
<dbReference type="PANTHER" id="PTHR30157:SF0">
    <property type="entry name" value="NADPH-DEPENDENT FERRIC-CHELATE REDUCTASE"/>
    <property type="match status" value="1"/>
</dbReference>
<dbReference type="EMBL" id="CP080034">
    <property type="protein sequence ID" value="QYC11634.1"/>
    <property type="molecule type" value="Genomic_DNA"/>
</dbReference>
<feature type="domain" description="FAD-binding FR-type" evidence="2">
    <location>
        <begin position="4"/>
        <end position="133"/>
    </location>
</feature>
<gene>
    <name evidence="3" type="ORF">KWG56_06615</name>
</gene>
<dbReference type="Proteomes" id="UP000824334">
    <property type="component" value="Chromosome"/>
</dbReference>
<keyword evidence="4" id="KW-1185">Reference proteome</keyword>
<dbReference type="Pfam" id="PF04954">
    <property type="entry name" value="SIP"/>
    <property type="match status" value="1"/>
</dbReference>
<dbReference type="InterPro" id="IPR017927">
    <property type="entry name" value="FAD-bd_FR_type"/>
</dbReference>
<protein>
    <submittedName>
        <fullName evidence="3">Siderophore-interacting protein</fullName>
    </submittedName>
</protein>
<dbReference type="RefSeq" id="WP_219354188.1">
    <property type="nucleotide sequence ID" value="NZ_CP080034.1"/>
</dbReference>
<name>A0ABX8TM29_9CAUL</name>
<evidence type="ECO:0000256" key="1">
    <source>
        <dbReference type="ARBA" id="ARBA00035644"/>
    </source>
</evidence>